<keyword evidence="3" id="KW-1185">Reference proteome</keyword>
<evidence type="ECO:0000313" key="3">
    <source>
        <dbReference type="Proteomes" id="UP000823775"/>
    </source>
</evidence>
<accession>A0ABS8VAZ9</accession>
<evidence type="ECO:0000256" key="1">
    <source>
        <dbReference type="SAM" id="MobiDB-lite"/>
    </source>
</evidence>
<protein>
    <submittedName>
        <fullName evidence="2">Uncharacterized protein</fullName>
    </submittedName>
</protein>
<sequence length="294" mass="32766">MPVKHIAYLNLILTSVDVAPSLTSKTAGEERDAPSTGKIMPPAKKNLGPVVVNGKLAVQLENEEMEEQTKDRRNALILYTMGNTPNYNYMMNYELPSEIVLNHQADYFLRRKCVKYGHVCRGDNKRDNTQLSRTDQPVEKQVMQNKGAQRGRRIVQQWQSKYPAPNGQEEAVIPPPRVDTINNKTMIPKQTDAKLIQSFPKSSEVYSTTLQKTMASSATPLSGRMGITVVYGSNCSVKRQTLWAGSSNIGSTMNDPFCLCGDFNTPLLPEDRIGGQPVADAETRDFSSLWILLL</sequence>
<comment type="caution">
    <text evidence="2">The sequence shown here is derived from an EMBL/GenBank/DDBJ whole genome shotgun (WGS) entry which is preliminary data.</text>
</comment>
<evidence type="ECO:0000313" key="2">
    <source>
        <dbReference type="EMBL" id="MCD9643522.1"/>
    </source>
</evidence>
<dbReference type="EMBL" id="JACEIK010003914">
    <property type="protein sequence ID" value="MCD9643522.1"/>
    <property type="molecule type" value="Genomic_DNA"/>
</dbReference>
<proteinExistence type="predicted"/>
<name>A0ABS8VAZ9_DATST</name>
<organism evidence="2 3">
    <name type="scientific">Datura stramonium</name>
    <name type="common">Jimsonweed</name>
    <name type="synonym">Common thornapple</name>
    <dbReference type="NCBI Taxonomy" id="4076"/>
    <lineage>
        <taxon>Eukaryota</taxon>
        <taxon>Viridiplantae</taxon>
        <taxon>Streptophyta</taxon>
        <taxon>Embryophyta</taxon>
        <taxon>Tracheophyta</taxon>
        <taxon>Spermatophyta</taxon>
        <taxon>Magnoliopsida</taxon>
        <taxon>eudicotyledons</taxon>
        <taxon>Gunneridae</taxon>
        <taxon>Pentapetalae</taxon>
        <taxon>asterids</taxon>
        <taxon>lamiids</taxon>
        <taxon>Solanales</taxon>
        <taxon>Solanaceae</taxon>
        <taxon>Solanoideae</taxon>
        <taxon>Datureae</taxon>
        <taxon>Datura</taxon>
    </lineage>
</organism>
<reference evidence="2 3" key="1">
    <citation type="journal article" date="2021" name="BMC Genomics">
        <title>Datura genome reveals duplications of psychoactive alkaloid biosynthetic genes and high mutation rate following tissue culture.</title>
        <authorList>
            <person name="Rajewski A."/>
            <person name="Carter-House D."/>
            <person name="Stajich J."/>
            <person name="Litt A."/>
        </authorList>
    </citation>
    <scope>NUCLEOTIDE SEQUENCE [LARGE SCALE GENOMIC DNA]</scope>
    <source>
        <strain evidence="2">AR-01</strain>
    </source>
</reference>
<gene>
    <name evidence="2" type="ORF">HAX54_031095</name>
</gene>
<feature type="region of interest" description="Disordered" evidence="1">
    <location>
        <begin position="24"/>
        <end position="44"/>
    </location>
</feature>
<dbReference type="Proteomes" id="UP000823775">
    <property type="component" value="Unassembled WGS sequence"/>
</dbReference>